<sequence length="90" mass="10096">MLAHEKQQDSFALLFATQTALRVGIGATKVIQIIQEKHQKGAYEHDSDESYDIQEPSAKRARGRARGQRKIGKTSSRLQDRETASETIRG</sequence>
<feature type="region of interest" description="Disordered" evidence="1">
    <location>
        <begin position="39"/>
        <end position="90"/>
    </location>
</feature>
<evidence type="ECO:0000313" key="2">
    <source>
        <dbReference type="EMBL" id="CAB3995894.1"/>
    </source>
</evidence>
<dbReference type="EMBL" id="CACRXK020002756">
    <property type="protein sequence ID" value="CAB3995894.1"/>
    <property type="molecule type" value="Genomic_DNA"/>
</dbReference>
<comment type="caution">
    <text evidence="2">The sequence shown here is derived from an EMBL/GenBank/DDBJ whole genome shotgun (WGS) entry which is preliminary data.</text>
</comment>
<gene>
    <name evidence="2" type="ORF">PACLA_8A076592</name>
</gene>
<dbReference type="AlphaFoldDB" id="A0A7D9HZW0"/>
<accession>A0A7D9HZW0</accession>
<dbReference type="Proteomes" id="UP001152795">
    <property type="component" value="Unassembled WGS sequence"/>
</dbReference>
<proteinExistence type="predicted"/>
<name>A0A7D9HZW0_PARCT</name>
<evidence type="ECO:0000256" key="1">
    <source>
        <dbReference type="SAM" id="MobiDB-lite"/>
    </source>
</evidence>
<feature type="compositionally biased region" description="Basic and acidic residues" evidence="1">
    <location>
        <begin position="78"/>
        <end position="90"/>
    </location>
</feature>
<evidence type="ECO:0000313" key="3">
    <source>
        <dbReference type="Proteomes" id="UP001152795"/>
    </source>
</evidence>
<reference evidence="2" key="1">
    <citation type="submission" date="2020-04" db="EMBL/GenBank/DDBJ databases">
        <authorList>
            <person name="Alioto T."/>
            <person name="Alioto T."/>
            <person name="Gomez Garrido J."/>
        </authorList>
    </citation>
    <scope>NUCLEOTIDE SEQUENCE</scope>
    <source>
        <strain evidence="2">A484AB</strain>
    </source>
</reference>
<keyword evidence="3" id="KW-1185">Reference proteome</keyword>
<protein>
    <submittedName>
        <fullName evidence="2">Uncharacterized protein</fullName>
    </submittedName>
</protein>
<feature type="compositionally biased region" description="Basic residues" evidence="1">
    <location>
        <begin position="59"/>
        <end position="72"/>
    </location>
</feature>
<organism evidence="2 3">
    <name type="scientific">Paramuricea clavata</name>
    <name type="common">Red gorgonian</name>
    <name type="synonym">Violescent sea-whip</name>
    <dbReference type="NCBI Taxonomy" id="317549"/>
    <lineage>
        <taxon>Eukaryota</taxon>
        <taxon>Metazoa</taxon>
        <taxon>Cnidaria</taxon>
        <taxon>Anthozoa</taxon>
        <taxon>Octocorallia</taxon>
        <taxon>Malacalcyonacea</taxon>
        <taxon>Plexauridae</taxon>
        <taxon>Paramuricea</taxon>
    </lineage>
</organism>